<keyword evidence="1" id="KW-1133">Transmembrane helix</keyword>
<keyword evidence="1" id="KW-0812">Transmembrane</keyword>
<sequence>MFRKITSNRDPGKTLGSELKKEFGIYFERAGSKSRQLMEKYPRQVFTAMVIAILFSGVLAFTVMREKQRPIVQVNASVQNTASGFGQIISTANALQTLWATQQQVDLLLKKDTLTHADSLTLNQALIQMENLRALLKKSRPNH</sequence>
<keyword evidence="3" id="KW-1185">Reference proteome</keyword>
<proteinExistence type="predicted"/>
<dbReference type="RefSeq" id="WP_160845186.1">
    <property type="nucleotide sequence ID" value="NZ_WVHT01000006.1"/>
</dbReference>
<comment type="caution">
    <text evidence="2">The sequence shown here is derived from an EMBL/GenBank/DDBJ whole genome shotgun (WGS) entry which is preliminary data.</text>
</comment>
<accession>A0A7K1YBM9</accession>
<evidence type="ECO:0000313" key="3">
    <source>
        <dbReference type="Proteomes" id="UP000466586"/>
    </source>
</evidence>
<feature type="transmembrane region" description="Helical" evidence="1">
    <location>
        <begin position="45"/>
        <end position="64"/>
    </location>
</feature>
<dbReference type="EMBL" id="WVHT01000006">
    <property type="protein sequence ID" value="MXV52002.1"/>
    <property type="molecule type" value="Genomic_DNA"/>
</dbReference>
<reference evidence="2 3" key="1">
    <citation type="submission" date="2019-11" db="EMBL/GenBank/DDBJ databases">
        <title>Pedobacter sp. HMF7647 Genome sequencing and assembly.</title>
        <authorList>
            <person name="Kang H."/>
            <person name="Kim H."/>
            <person name="Joh K."/>
        </authorList>
    </citation>
    <scope>NUCLEOTIDE SEQUENCE [LARGE SCALE GENOMIC DNA]</scope>
    <source>
        <strain evidence="2 3">HMF7647</strain>
    </source>
</reference>
<organism evidence="2 3">
    <name type="scientific">Hufsiella arboris</name>
    <dbReference type="NCBI Taxonomy" id="2695275"/>
    <lineage>
        <taxon>Bacteria</taxon>
        <taxon>Pseudomonadati</taxon>
        <taxon>Bacteroidota</taxon>
        <taxon>Sphingobacteriia</taxon>
        <taxon>Sphingobacteriales</taxon>
        <taxon>Sphingobacteriaceae</taxon>
        <taxon>Hufsiella</taxon>
    </lineage>
</organism>
<gene>
    <name evidence="2" type="ORF">GS399_13555</name>
</gene>
<protein>
    <submittedName>
        <fullName evidence="2">Uncharacterized protein</fullName>
    </submittedName>
</protein>
<name>A0A7K1YBM9_9SPHI</name>
<dbReference type="Proteomes" id="UP000466586">
    <property type="component" value="Unassembled WGS sequence"/>
</dbReference>
<keyword evidence="1" id="KW-0472">Membrane</keyword>
<dbReference type="AlphaFoldDB" id="A0A7K1YBM9"/>
<evidence type="ECO:0000256" key="1">
    <source>
        <dbReference type="SAM" id="Phobius"/>
    </source>
</evidence>
<evidence type="ECO:0000313" key="2">
    <source>
        <dbReference type="EMBL" id="MXV52002.1"/>
    </source>
</evidence>